<accession>A0A445N441</accession>
<organism evidence="1">
    <name type="scientific">uncultured Desulfobacterium sp</name>
    <dbReference type="NCBI Taxonomy" id="201089"/>
    <lineage>
        <taxon>Bacteria</taxon>
        <taxon>Pseudomonadati</taxon>
        <taxon>Thermodesulfobacteriota</taxon>
        <taxon>Desulfobacteria</taxon>
        <taxon>Desulfobacterales</taxon>
        <taxon>Desulfobacteriaceae</taxon>
        <taxon>Desulfobacterium</taxon>
        <taxon>environmental samples</taxon>
    </lineage>
</organism>
<reference evidence="1" key="1">
    <citation type="submission" date="2018-01" db="EMBL/GenBank/DDBJ databases">
        <authorList>
            <person name="Regsiter A."/>
            <person name="William W."/>
        </authorList>
    </citation>
    <scope>NUCLEOTIDE SEQUENCE</scope>
    <source>
        <strain evidence="1">TRIP AH-1</strain>
    </source>
</reference>
<protein>
    <submittedName>
        <fullName evidence="1">Uncharacterized protein</fullName>
    </submittedName>
</protein>
<sequence length="48" mass="5371">MPLRTHGGFIRNFSCDESIGLPAAHTKSFPPVSLLKSRVGAIVNLWYW</sequence>
<dbReference type="AlphaFoldDB" id="A0A445N441"/>
<evidence type="ECO:0000313" key="1">
    <source>
        <dbReference type="EMBL" id="SPD76446.1"/>
    </source>
</evidence>
<gene>
    <name evidence="1" type="ORF">PITCH_A950007</name>
</gene>
<dbReference type="EMBL" id="OJIN01000242">
    <property type="protein sequence ID" value="SPD76446.1"/>
    <property type="molecule type" value="Genomic_DNA"/>
</dbReference>
<proteinExistence type="predicted"/>
<name>A0A445N441_9BACT</name>